<keyword evidence="5 14" id="KW-0235">DNA replication</keyword>
<reference evidence="17" key="1">
    <citation type="journal article" date="2020" name="mSystems">
        <title>Genome- and Community-Level Interaction Insights into Carbon Utilization and Element Cycling Functions of Hydrothermarchaeota in Hydrothermal Sediment.</title>
        <authorList>
            <person name="Zhou Z."/>
            <person name="Liu Y."/>
            <person name="Xu W."/>
            <person name="Pan J."/>
            <person name="Luo Z.H."/>
            <person name="Li M."/>
        </authorList>
    </citation>
    <scope>NUCLEOTIDE SEQUENCE [LARGE SCALE GENOMIC DNA]</scope>
    <source>
        <strain evidence="17">HyVt-513</strain>
    </source>
</reference>
<evidence type="ECO:0000259" key="16">
    <source>
        <dbReference type="PROSITE" id="PS50172"/>
    </source>
</evidence>
<feature type="binding site" evidence="14">
    <location>
        <begin position="32"/>
        <end position="36"/>
    </location>
    <ligand>
        <name>NAD(+)</name>
        <dbReference type="ChEBI" id="CHEBI:57540"/>
    </ligand>
</feature>
<evidence type="ECO:0000256" key="14">
    <source>
        <dbReference type="HAMAP-Rule" id="MF_01588"/>
    </source>
</evidence>
<evidence type="ECO:0000256" key="2">
    <source>
        <dbReference type="ARBA" id="ARBA00012722"/>
    </source>
</evidence>
<feature type="domain" description="BRCT" evidence="16">
    <location>
        <begin position="575"/>
        <end position="656"/>
    </location>
</feature>
<dbReference type="GO" id="GO:0003911">
    <property type="term" value="F:DNA ligase (NAD+) activity"/>
    <property type="evidence" value="ECO:0007669"/>
    <property type="project" value="UniProtKB-UniRule"/>
</dbReference>
<dbReference type="PANTHER" id="PTHR23389">
    <property type="entry name" value="CHROMOSOME TRANSMISSION FIDELITY FACTOR 18"/>
    <property type="match status" value="1"/>
</dbReference>
<dbReference type="InterPro" id="IPR003583">
    <property type="entry name" value="Hlx-hairpin-Hlx_DNA-bd_motif"/>
</dbReference>
<dbReference type="Pfam" id="PF03120">
    <property type="entry name" value="OB_DNA_ligase"/>
    <property type="match status" value="1"/>
</dbReference>
<dbReference type="SUPFAM" id="SSF47781">
    <property type="entry name" value="RuvA domain 2-like"/>
    <property type="match status" value="1"/>
</dbReference>
<keyword evidence="11 14" id="KW-0234">DNA repair</keyword>
<keyword evidence="14" id="KW-0464">Manganese</keyword>
<dbReference type="GO" id="GO:0003677">
    <property type="term" value="F:DNA binding"/>
    <property type="evidence" value="ECO:0007669"/>
    <property type="project" value="InterPro"/>
</dbReference>
<evidence type="ECO:0000256" key="8">
    <source>
        <dbReference type="ARBA" id="ARBA00022833"/>
    </source>
</evidence>
<dbReference type="GO" id="GO:0006281">
    <property type="term" value="P:DNA repair"/>
    <property type="evidence" value="ECO:0007669"/>
    <property type="project" value="UniProtKB-KW"/>
</dbReference>
<dbReference type="SMART" id="SM00292">
    <property type="entry name" value="BRCT"/>
    <property type="match status" value="1"/>
</dbReference>
<dbReference type="Gene3D" id="6.20.10.30">
    <property type="match status" value="1"/>
</dbReference>
<dbReference type="SMART" id="SM00278">
    <property type="entry name" value="HhH1"/>
    <property type="match status" value="3"/>
</dbReference>
<dbReference type="GO" id="GO:0006260">
    <property type="term" value="P:DNA replication"/>
    <property type="evidence" value="ECO:0007669"/>
    <property type="project" value="UniProtKB-KW"/>
</dbReference>
<feature type="binding site" evidence="14">
    <location>
        <position position="421"/>
    </location>
    <ligand>
        <name>Zn(2+)</name>
        <dbReference type="ChEBI" id="CHEBI:29105"/>
    </ligand>
</feature>
<dbReference type="NCBIfam" id="TIGR00575">
    <property type="entry name" value="dnlj"/>
    <property type="match status" value="1"/>
</dbReference>
<dbReference type="InterPro" id="IPR013839">
    <property type="entry name" value="DNAligase_adenylation"/>
</dbReference>
<evidence type="ECO:0000256" key="7">
    <source>
        <dbReference type="ARBA" id="ARBA00022763"/>
    </source>
</evidence>
<dbReference type="InterPro" id="IPR036420">
    <property type="entry name" value="BRCT_dom_sf"/>
</dbReference>
<dbReference type="InterPro" id="IPR013840">
    <property type="entry name" value="DNAligase_N"/>
</dbReference>
<dbReference type="PIRSF" id="PIRSF001604">
    <property type="entry name" value="LigA"/>
    <property type="match status" value="1"/>
</dbReference>
<keyword evidence="10 14" id="KW-0520">NAD</keyword>
<dbReference type="SUPFAM" id="SSF52113">
    <property type="entry name" value="BRCT domain"/>
    <property type="match status" value="1"/>
</dbReference>
<comment type="similarity">
    <text evidence="13 14">Belongs to the NAD-dependent DNA ligase family. LigA subfamily.</text>
</comment>
<evidence type="ECO:0000313" key="17">
    <source>
        <dbReference type="EMBL" id="HFC03888.1"/>
    </source>
</evidence>
<keyword evidence="4 14" id="KW-0436">Ligase</keyword>
<dbReference type="GO" id="GO:0046872">
    <property type="term" value="F:metal ion binding"/>
    <property type="evidence" value="ECO:0007669"/>
    <property type="project" value="UniProtKB-KW"/>
</dbReference>
<evidence type="ECO:0000256" key="1">
    <source>
        <dbReference type="ARBA" id="ARBA00004067"/>
    </source>
</evidence>
<feature type="binding site" evidence="14">
    <location>
        <begin position="81"/>
        <end position="82"/>
    </location>
    <ligand>
        <name>NAD(+)</name>
        <dbReference type="ChEBI" id="CHEBI:57540"/>
    </ligand>
</feature>
<dbReference type="Gene3D" id="3.40.50.10190">
    <property type="entry name" value="BRCT domain"/>
    <property type="match status" value="1"/>
</dbReference>
<comment type="catalytic activity">
    <reaction evidence="12 14 15">
        <text>NAD(+) + (deoxyribonucleotide)n-3'-hydroxyl + 5'-phospho-(deoxyribonucleotide)m = (deoxyribonucleotide)n+m + AMP + beta-nicotinamide D-nucleotide.</text>
        <dbReference type="EC" id="6.5.1.2"/>
    </reaction>
</comment>
<dbReference type="Pfam" id="PF14520">
    <property type="entry name" value="HHH_5"/>
    <property type="match status" value="1"/>
</dbReference>
<dbReference type="HAMAP" id="MF_01588">
    <property type="entry name" value="DNA_ligase_A"/>
    <property type="match status" value="1"/>
</dbReference>
<dbReference type="Pfam" id="PF00533">
    <property type="entry name" value="BRCT"/>
    <property type="match status" value="1"/>
</dbReference>
<dbReference type="CDD" id="cd00114">
    <property type="entry name" value="LIGANc"/>
    <property type="match status" value="1"/>
</dbReference>
<evidence type="ECO:0000256" key="13">
    <source>
        <dbReference type="ARBA" id="ARBA00060881"/>
    </source>
</evidence>
<dbReference type="InterPro" id="IPR041663">
    <property type="entry name" value="DisA/LigA_HHH"/>
</dbReference>
<evidence type="ECO:0000256" key="5">
    <source>
        <dbReference type="ARBA" id="ARBA00022705"/>
    </source>
</evidence>
<evidence type="ECO:0000256" key="15">
    <source>
        <dbReference type="RuleBase" id="RU000618"/>
    </source>
</evidence>
<feature type="binding site" evidence="14">
    <location>
        <position position="400"/>
    </location>
    <ligand>
        <name>Zn(2+)</name>
        <dbReference type="ChEBI" id="CHEBI:29105"/>
    </ligand>
</feature>
<dbReference type="CDD" id="cd17748">
    <property type="entry name" value="BRCT_DNA_ligase_like"/>
    <property type="match status" value="1"/>
</dbReference>
<accession>A0A7V2SLF3</accession>
<dbReference type="Proteomes" id="UP000885722">
    <property type="component" value="Unassembled WGS sequence"/>
</dbReference>
<dbReference type="PANTHER" id="PTHR23389:SF9">
    <property type="entry name" value="DNA LIGASE"/>
    <property type="match status" value="1"/>
</dbReference>
<dbReference type="SMART" id="SM00532">
    <property type="entry name" value="LIGANc"/>
    <property type="match status" value="1"/>
</dbReference>
<dbReference type="InterPro" id="IPR018239">
    <property type="entry name" value="DNA_ligase_AS"/>
</dbReference>
<dbReference type="InterPro" id="IPR001679">
    <property type="entry name" value="DNA_ligase"/>
</dbReference>
<evidence type="ECO:0000256" key="3">
    <source>
        <dbReference type="ARBA" id="ARBA00013308"/>
    </source>
</evidence>
<dbReference type="InterPro" id="IPR004150">
    <property type="entry name" value="NAD_DNA_ligase_OB"/>
</dbReference>
<dbReference type="SUPFAM" id="SSF50249">
    <property type="entry name" value="Nucleic acid-binding proteins"/>
    <property type="match status" value="1"/>
</dbReference>
<dbReference type="InterPro" id="IPR001357">
    <property type="entry name" value="BRCT_dom"/>
</dbReference>
<feature type="binding site" evidence="14">
    <location>
        <position position="167"/>
    </location>
    <ligand>
        <name>NAD(+)</name>
        <dbReference type="ChEBI" id="CHEBI:57540"/>
    </ligand>
</feature>
<evidence type="ECO:0000256" key="4">
    <source>
        <dbReference type="ARBA" id="ARBA00022598"/>
    </source>
</evidence>
<proteinExistence type="inferred from homology"/>
<name>A0A7V2SLF3_9BACT</name>
<evidence type="ECO:0000256" key="6">
    <source>
        <dbReference type="ARBA" id="ARBA00022723"/>
    </source>
</evidence>
<dbReference type="PROSITE" id="PS50172">
    <property type="entry name" value="BRCT"/>
    <property type="match status" value="1"/>
</dbReference>
<comment type="function">
    <text evidence="1 14">DNA ligase that catalyzes the formation of phosphodiester linkages between 5'-phosphoryl and 3'-hydroxyl groups in double-stranded DNA using NAD as a coenzyme and as the energy source for the reaction. It is essential for DNA replication and repair of damaged DNA.</text>
</comment>
<dbReference type="PROSITE" id="PS01056">
    <property type="entry name" value="DNA_LIGASE_N2"/>
    <property type="match status" value="1"/>
</dbReference>
<protein>
    <recommendedName>
        <fullName evidence="3 14">DNA ligase</fullName>
        <ecNumber evidence="2 14">6.5.1.2</ecNumber>
    </recommendedName>
    <alternativeName>
        <fullName evidence="14">Polydeoxyribonucleotide synthase [NAD(+)]</fullName>
    </alternativeName>
</protein>
<dbReference type="Gene3D" id="2.40.50.140">
    <property type="entry name" value="Nucleic acid-binding proteins"/>
    <property type="match status" value="1"/>
</dbReference>
<feature type="binding site" evidence="14">
    <location>
        <position position="133"/>
    </location>
    <ligand>
        <name>NAD(+)</name>
        <dbReference type="ChEBI" id="CHEBI:57540"/>
    </ligand>
</feature>
<keyword evidence="8 14" id="KW-0862">Zinc</keyword>
<dbReference type="PROSITE" id="PS01055">
    <property type="entry name" value="DNA_LIGASE_N1"/>
    <property type="match status" value="1"/>
</dbReference>
<dbReference type="GO" id="GO:0005829">
    <property type="term" value="C:cytosol"/>
    <property type="evidence" value="ECO:0007669"/>
    <property type="project" value="TreeGrafter"/>
</dbReference>
<keyword evidence="9 14" id="KW-0460">Magnesium</keyword>
<comment type="cofactor">
    <cofactor evidence="14">
        <name>Mg(2+)</name>
        <dbReference type="ChEBI" id="CHEBI:18420"/>
    </cofactor>
    <cofactor evidence="14">
        <name>Mn(2+)</name>
        <dbReference type="ChEBI" id="CHEBI:29035"/>
    </cofactor>
</comment>
<dbReference type="FunFam" id="2.40.50.140:FF:000012">
    <property type="entry name" value="DNA ligase"/>
    <property type="match status" value="1"/>
</dbReference>
<dbReference type="SUPFAM" id="SSF56091">
    <property type="entry name" value="DNA ligase/mRNA capping enzyme, catalytic domain"/>
    <property type="match status" value="1"/>
</dbReference>
<keyword evidence="7 14" id="KW-0227">DNA damage</keyword>
<dbReference type="Gene3D" id="1.10.287.610">
    <property type="entry name" value="Helix hairpin bin"/>
    <property type="match status" value="1"/>
</dbReference>
<feature type="binding site" evidence="14">
    <location>
        <position position="110"/>
    </location>
    <ligand>
        <name>NAD(+)</name>
        <dbReference type="ChEBI" id="CHEBI:57540"/>
    </ligand>
</feature>
<comment type="caution">
    <text evidence="17">The sequence shown here is derived from an EMBL/GenBank/DDBJ whole genome shotgun (WGS) entry which is preliminary data.</text>
</comment>
<dbReference type="Gene3D" id="1.10.150.20">
    <property type="entry name" value="5' to 3' exonuclease, C-terminal subdomain"/>
    <property type="match status" value="2"/>
</dbReference>
<organism evidence="17">
    <name type="scientific">Nitratifractor salsuginis</name>
    <dbReference type="NCBI Taxonomy" id="269261"/>
    <lineage>
        <taxon>Bacteria</taxon>
        <taxon>Pseudomonadati</taxon>
        <taxon>Campylobacterota</taxon>
        <taxon>Epsilonproteobacteria</taxon>
        <taxon>Campylobacterales</taxon>
        <taxon>Sulfurovaceae</taxon>
        <taxon>Nitratifractor</taxon>
    </lineage>
</organism>
<dbReference type="InterPro" id="IPR010994">
    <property type="entry name" value="RuvA_2-like"/>
</dbReference>
<feature type="binding site" evidence="14">
    <location>
        <position position="282"/>
    </location>
    <ligand>
        <name>NAD(+)</name>
        <dbReference type="ChEBI" id="CHEBI:57540"/>
    </ligand>
</feature>
<gene>
    <name evidence="14 17" type="primary">ligA</name>
    <name evidence="17" type="ORF">ENJ74_03340</name>
</gene>
<dbReference type="Pfam" id="PF01653">
    <property type="entry name" value="DNA_ligase_aden"/>
    <property type="match status" value="1"/>
</dbReference>
<dbReference type="FunFam" id="1.10.150.20:FF:000007">
    <property type="entry name" value="DNA ligase"/>
    <property type="match status" value="1"/>
</dbReference>
<dbReference type="Pfam" id="PF12826">
    <property type="entry name" value="HHH_2"/>
    <property type="match status" value="1"/>
</dbReference>
<dbReference type="EC" id="6.5.1.2" evidence="2 14"/>
<dbReference type="AlphaFoldDB" id="A0A7V2SLF3"/>
<evidence type="ECO:0000256" key="12">
    <source>
        <dbReference type="ARBA" id="ARBA00034005"/>
    </source>
</evidence>
<evidence type="ECO:0000256" key="10">
    <source>
        <dbReference type="ARBA" id="ARBA00023027"/>
    </source>
</evidence>
<keyword evidence="6 14" id="KW-0479">Metal-binding</keyword>
<feature type="active site" description="N6-AMP-lysine intermediate" evidence="14">
    <location>
        <position position="112"/>
    </location>
</feature>
<dbReference type="InterPro" id="IPR012340">
    <property type="entry name" value="NA-bd_OB-fold"/>
</dbReference>
<dbReference type="NCBIfam" id="NF005932">
    <property type="entry name" value="PRK07956.1"/>
    <property type="match status" value="1"/>
</dbReference>
<feature type="binding site" evidence="14">
    <location>
        <position position="403"/>
    </location>
    <ligand>
        <name>Zn(2+)</name>
        <dbReference type="ChEBI" id="CHEBI:29105"/>
    </ligand>
</feature>
<sequence>MIDSHKAYKEAVEKLKRWAYAYYIEDNPEVTDEVYDQLYREVEAYEKAHPDEIDPTSPTQRVGAPIKEGFRKAKHLSRMWSMEDVFNAAEFEEWFQRIDRQYPGERYYVEPKFDGASLNLIYENGLLKEAITRGDGVEGEEVTNNARTIRSIPLDIDHKGLIEIRGEVLMTLEEFDRLNKERVDRGEAPFANPRNAAAGSLRQLDPSITAKRNLLFQPWGVGVNDLNYEYLSDLMGYIYDLGFRKPPLREVCHTPKEIEAIYEKLGKMRKELPVMLDGMVVKVDRIALQEKLGYTVKYPRWMVAYKFPAVEKQTRLLEVIPQVGRTGVITPVAALEPVEVEGVIVERATLNNYDYIAKLDIRIGDMVTLIRSGDVIPKIIKVLKEYRTGNEKPIKRPTHCPVCGSEVLDEGPLVKCQNLSCPARVVNSIIYFASKGCMNIDGLGEKIVQQLYEAGLVKDVEDLYHLTMEDLLKLEGFKEKKAQNLLKAIEASKGRECWRFVNALGIEHIGEVASKKICETFGLDFVHADKEALLAIEGFGEEMANSFLEFMRVNEEKVHRLMEIIRPTAPQKEEEVHSPFSGKTVVLTGTMSRPRPEIKEMLEHLGAHVTGSVSRKTDYVIYGEDPGSKYDKAKALGVELLPEEKMWEMLGEHKPA</sequence>
<dbReference type="InterPro" id="IPR033136">
    <property type="entry name" value="DNA_ligase_CS"/>
</dbReference>
<feature type="binding site" evidence="14">
    <location>
        <position position="306"/>
    </location>
    <ligand>
        <name>NAD(+)</name>
        <dbReference type="ChEBI" id="CHEBI:57540"/>
    </ligand>
</feature>
<evidence type="ECO:0000256" key="9">
    <source>
        <dbReference type="ARBA" id="ARBA00022842"/>
    </source>
</evidence>
<feature type="binding site" evidence="14">
    <location>
        <position position="416"/>
    </location>
    <ligand>
        <name>Zn(2+)</name>
        <dbReference type="ChEBI" id="CHEBI:29105"/>
    </ligand>
</feature>
<evidence type="ECO:0000256" key="11">
    <source>
        <dbReference type="ARBA" id="ARBA00023204"/>
    </source>
</evidence>
<dbReference type="EMBL" id="DRNO01000225">
    <property type="protein sequence ID" value="HFC03888.1"/>
    <property type="molecule type" value="Genomic_DNA"/>
</dbReference>
<dbReference type="Gene3D" id="3.30.470.30">
    <property type="entry name" value="DNA ligase/mRNA capping enzyme"/>
    <property type="match status" value="1"/>
</dbReference>